<evidence type="ECO:0000256" key="1">
    <source>
        <dbReference type="RuleBase" id="RU004508"/>
    </source>
</evidence>
<organism evidence="3 4">
    <name type="scientific">Candidatus Fervidibacter sacchari</name>
    <dbReference type="NCBI Taxonomy" id="1448929"/>
    <lineage>
        <taxon>Bacteria</taxon>
        <taxon>Candidatus Fervidibacterota</taxon>
        <taxon>Candidatus Fervidibacter</taxon>
    </lineage>
</organism>
<dbReference type="PANTHER" id="PTHR30244">
    <property type="entry name" value="TRANSAMINASE"/>
    <property type="match status" value="1"/>
</dbReference>
<dbReference type="SUPFAM" id="SSF53383">
    <property type="entry name" value="PLP-dependent transferases"/>
    <property type="match status" value="1"/>
</dbReference>
<dbReference type="PANTHER" id="PTHR30244:SF34">
    <property type="entry name" value="DTDP-4-AMINO-4,6-DIDEOXYGALACTOSE TRANSAMINASE"/>
    <property type="match status" value="1"/>
</dbReference>
<name>A0ABT2EPK6_9BACT</name>
<dbReference type="Proteomes" id="UP001204798">
    <property type="component" value="Unassembled WGS sequence"/>
</dbReference>
<dbReference type="InterPro" id="IPR000653">
    <property type="entry name" value="DegT/StrS_aminotransferase"/>
</dbReference>
<comment type="similarity">
    <text evidence="1">Belongs to the DegT/DnrJ/EryC1 family.</text>
</comment>
<dbReference type="PIRSF" id="PIRSF000390">
    <property type="entry name" value="PLP_StrS"/>
    <property type="match status" value="1"/>
</dbReference>
<keyword evidence="1" id="KW-0663">Pyridoxal phosphate</keyword>
<reference evidence="3 4" key="1">
    <citation type="submission" date="2022-08" db="EMBL/GenBank/DDBJ databases">
        <title>Bacterial and archaeal communities from various locations to study Microbial Dark Matter (Phase II).</title>
        <authorList>
            <person name="Stepanauskas R."/>
        </authorList>
    </citation>
    <scope>NUCLEOTIDE SEQUENCE [LARGE SCALE GENOMIC DNA]</scope>
    <source>
        <strain evidence="3 4">PD1</strain>
    </source>
</reference>
<dbReference type="InterPro" id="IPR015424">
    <property type="entry name" value="PyrdxlP-dep_Trfase"/>
</dbReference>
<dbReference type="Gene3D" id="3.90.1150.10">
    <property type="entry name" value="Aspartate Aminotransferase, domain 1"/>
    <property type="match status" value="1"/>
</dbReference>
<feature type="region of interest" description="Disordered" evidence="2">
    <location>
        <begin position="1"/>
        <end position="20"/>
    </location>
</feature>
<dbReference type="Gene3D" id="3.40.640.10">
    <property type="entry name" value="Type I PLP-dependent aspartate aminotransferase-like (Major domain)"/>
    <property type="match status" value="1"/>
</dbReference>
<keyword evidence="4" id="KW-1185">Reference proteome</keyword>
<dbReference type="RefSeq" id="WP_259096242.1">
    <property type="nucleotide sequence ID" value="NZ_CP130454.1"/>
</dbReference>
<sequence length="411" mass="45677">MAERLAIHGGEPVRKTPLPKERKVGEDELKELREVIESAWLFRWGGKKVEAFEKAFAERHGVRFAVACTSGTAAIHIAIGALQLDPGDEVITAPITDIGTVTPILKEGGIPIFADIDPETGNIDPESAEKLISPRTKAILVVHLAGNPCDMDAFVDIAKRHGLTLIEDCAQAHLAKYKGKLVGTIGQIGCFSLQQSKHITTGDGGVAITDDEELATKMALFMDKGWERGAMTPHRKYVMLGLNYRMNELTGAVALAQMKRLDWVVSERHRKGRLLSQMISDCKYVKPQKVLDGCKEVYWHYELLVQPNAPFTADQFAEALRAEGISCGAHYIGKPIFLCHEALQRQKVFGNSRFPFDRASREVRYDETTCPRAQDYLNRLIVLPMHEFLSDEDIADMAKAIVKVDRLLGSQ</sequence>
<evidence type="ECO:0000313" key="3">
    <source>
        <dbReference type="EMBL" id="MCS3919629.1"/>
    </source>
</evidence>
<dbReference type="InterPro" id="IPR015421">
    <property type="entry name" value="PyrdxlP-dep_Trfase_major"/>
</dbReference>
<comment type="caution">
    <text evidence="3">The sequence shown here is derived from an EMBL/GenBank/DDBJ whole genome shotgun (WGS) entry which is preliminary data.</text>
</comment>
<proteinExistence type="inferred from homology"/>
<accession>A0ABT2EPK6</accession>
<dbReference type="InterPro" id="IPR015422">
    <property type="entry name" value="PyrdxlP-dep_Trfase_small"/>
</dbReference>
<protein>
    <submittedName>
        <fullName evidence="3">dTDP-4-amino-4,6-dideoxygalactose transaminase</fullName>
    </submittedName>
</protein>
<gene>
    <name evidence="3" type="ORF">M2350_002042</name>
</gene>
<dbReference type="EMBL" id="JANUCP010000003">
    <property type="protein sequence ID" value="MCS3919629.1"/>
    <property type="molecule type" value="Genomic_DNA"/>
</dbReference>
<dbReference type="CDD" id="cd00616">
    <property type="entry name" value="AHBA_syn"/>
    <property type="match status" value="1"/>
</dbReference>
<evidence type="ECO:0000256" key="2">
    <source>
        <dbReference type="SAM" id="MobiDB-lite"/>
    </source>
</evidence>
<dbReference type="Pfam" id="PF01041">
    <property type="entry name" value="DegT_DnrJ_EryC1"/>
    <property type="match status" value="1"/>
</dbReference>
<evidence type="ECO:0000313" key="4">
    <source>
        <dbReference type="Proteomes" id="UP001204798"/>
    </source>
</evidence>